<evidence type="ECO:0008006" key="3">
    <source>
        <dbReference type="Google" id="ProtNLM"/>
    </source>
</evidence>
<sequence>MAELNGRVSTAEQIKRIALVSDEWLPDSDVLTPTMKLKRRGVSSRYAGLIEQLYAGGGIPVE</sequence>
<proteinExistence type="predicted"/>
<gene>
    <name evidence="1" type="ORF">OV287_48740</name>
</gene>
<name>A0ABT4AL34_9BACT</name>
<organism evidence="1 2">
    <name type="scientific">Archangium lansingense</name>
    <dbReference type="NCBI Taxonomy" id="2995310"/>
    <lineage>
        <taxon>Bacteria</taxon>
        <taxon>Pseudomonadati</taxon>
        <taxon>Myxococcota</taxon>
        <taxon>Myxococcia</taxon>
        <taxon>Myxococcales</taxon>
        <taxon>Cystobacterineae</taxon>
        <taxon>Archangiaceae</taxon>
        <taxon>Archangium</taxon>
    </lineage>
</organism>
<keyword evidence="2" id="KW-1185">Reference proteome</keyword>
<evidence type="ECO:0000313" key="1">
    <source>
        <dbReference type="EMBL" id="MCY1082360.1"/>
    </source>
</evidence>
<dbReference type="Proteomes" id="UP001207654">
    <property type="component" value="Unassembled WGS sequence"/>
</dbReference>
<evidence type="ECO:0000313" key="2">
    <source>
        <dbReference type="Proteomes" id="UP001207654"/>
    </source>
</evidence>
<dbReference type="RefSeq" id="WP_267540932.1">
    <property type="nucleotide sequence ID" value="NZ_JAPNKA010000001.1"/>
</dbReference>
<protein>
    <recommendedName>
        <fullName evidence="3">Long-chain acyl-CoA synthetase</fullName>
    </recommendedName>
</protein>
<accession>A0ABT4AL34</accession>
<comment type="caution">
    <text evidence="1">The sequence shown here is derived from an EMBL/GenBank/DDBJ whole genome shotgun (WGS) entry which is preliminary data.</text>
</comment>
<dbReference type="EMBL" id="JAPNKA010000001">
    <property type="protein sequence ID" value="MCY1082360.1"/>
    <property type="molecule type" value="Genomic_DNA"/>
</dbReference>
<reference evidence="1 2" key="1">
    <citation type="submission" date="2022-11" db="EMBL/GenBank/DDBJ databases">
        <title>Minimal conservation of predation-associated metabolite biosynthetic gene clusters underscores biosynthetic potential of Myxococcota including descriptions for ten novel species: Archangium lansinium sp. nov., Myxococcus landrumus sp. nov., Nannocystis bai.</title>
        <authorList>
            <person name="Ahearne A."/>
            <person name="Stevens C."/>
            <person name="Phillips K."/>
        </authorList>
    </citation>
    <scope>NUCLEOTIDE SEQUENCE [LARGE SCALE GENOMIC DNA]</scope>
    <source>
        <strain evidence="1 2">MIWBW</strain>
    </source>
</reference>